<dbReference type="SUPFAM" id="SSF51445">
    <property type="entry name" value="(Trans)glycosidases"/>
    <property type="match status" value="1"/>
</dbReference>
<feature type="chain" id="PRO_5040378316" evidence="1">
    <location>
        <begin position="28"/>
        <end position="338"/>
    </location>
</feature>
<gene>
    <name evidence="3" type="ORF">BDN70DRAFT_865847</name>
</gene>
<dbReference type="InterPro" id="IPR024655">
    <property type="entry name" value="Asl1_glyco_hydro_catalytic"/>
</dbReference>
<protein>
    <submittedName>
        <fullName evidence="3">Glycoside hydrolase</fullName>
    </submittedName>
</protein>
<dbReference type="OrthoDB" id="5959761at2759"/>
<dbReference type="GO" id="GO:0016787">
    <property type="term" value="F:hydrolase activity"/>
    <property type="evidence" value="ECO:0007669"/>
    <property type="project" value="UniProtKB-KW"/>
</dbReference>
<keyword evidence="3" id="KW-0378">Hydrolase</keyword>
<dbReference type="PANTHER" id="PTHR34154">
    <property type="entry name" value="ALKALI-SENSITIVE LINKAGE PROTEIN 1"/>
    <property type="match status" value="1"/>
</dbReference>
<comment type="caution">
    <text evidence="3">The sequence shown here is derived from an EMBL/GenBank/DDBJ whole genome shotgun (WGS) entry which is preliminary data.</text>
</comment>
<dbReference type="EMBL" id="MU155366">
    <property type="protein sequence ID" value="KAF9474707.1"/>
    <property type="molecule type" value="Genomic_DNA"/>
</dbReference>
<feature type="domain" description="Asl1-like glycosyl hydrolase catalytic" evidence="2">
    <location>
        <begin position="75"/>
        <end position="292"/>
    </location>
</feature>
<dbReference type="InterPro" id="IPR053183">
    <property type="entry name" value="ASL1"/>
</dbReference>
<keyword evidence="4" id="KW-1185">Reference proteome</keyword>
<dbReference type="InterPro" id="IPR017853">
    <property type="entry name" value="GH"/>
</dbReference>
<name>A0A9P5YRW2_9AGAR</name>
<dbReference type="Gene3D" id="3.20.20.80">
    <property type="entry name" value="Glycosidases"/>
    <property type="match status" value="1"/>
</dbReference>
<evidence type="ECO:0000259" key="2">
    <source>
        <dbReference type="Pfam" id="PF11790"/>
    </source>
</evidence>
<dbReference type="Pfam" id="PF11790">
    <property type="entry name" value="Glyco_hydro_cc"/>
    <property type="match status" value="1"/>
</dbReference>
<dbReference type="PANTHER" id="PTHR34154:SF3">
    <property type="entry name" value="ALKALI-SENSITIVE LINKAGE PROTEIN 1"/>
    <property type="match status" value="1"/>
</dbReference>
<sequence>MTPSNFLLGAFSLSILRCILLLFGVQATCVTVLEMRQEANATAPTNVTSKAGLAWPNGATVSLTQFEGTGRVTYMVRLYYTWSTYPIDNDIEFVPMFWGNRSISEWTNTAKRTLADMTPKVTAVLGMNEPELPSQANLFVDEGVELWKLYVELLRAQGYRLGSPGLSSSSAGKAWLQDFISSCNGCTVDFISLHWYGTNVTLFQKHVEDYYTTFQKPLWVTEWACEDYVHPENICTLQDIITFMNAMQTFLDGAGFVERYAWFGAQKNLTMVDSNNGIMDDNGVINDLGKQYINYTESVDEPIVTSLPTFTSGGLRSIPSVLLHMTSMIVLLSSVLSC</sequence>
<evidence type="ECO:0000313" key="4">
    <source>
        <dbReference type="Proteomes" id="UP000807469"/>
    </source>
</evidence>
<dbReference type="AlphaFoldDB" id="A0A9P5YRW2"/>
<keyword evidence="1" id="KW-0732">Signal</keyword>
<proteinExistence type="predicted"/>
<dbReference type="Proteomes" id="UP000807469">
    <property type="component" value="Unassembled WGS sequence"/>
</dbReference>
<evidence type="ECO:0000256" key="1">
    <source>
        <dbReference type="SAM" id="SignalP"/>
    </source>
</evidence>
<accession>A0A9P5YRW2</accession>
<dbReference type="GO" id="GO:0009277">
    <property type="term" value="C:fungal-type cell wall"/>
    <property type="evidence" value="ECO:0007669"/>
    <property type="project" value="TreeGrafter"/>
</dbReference>
<organism evidence="3 4">
    <name type="scientific">Pholiota conissans</name>
    <dbReference type="NCBI Taxonomy" id="109636"/>
    <lineage>
        <taxon>Eukaryota</taxon>
        <taxon>Fungi</taxon>
        <taxon>Dikarya</taxon>
        <taxon>Basidiomycota</taxon>
        <taxon>Agaricomycotina</taxon>
        <taxon>Agaricomycetes</taxon>
        <taxon>Agaricomycetidae</taxon>
        <taxon>Agaricales</taxon>
        <taxon>Agaricineae</taxon>
        <taxon>Strophariaceae</taxon>
        <taxon>Pholiota</taxon>
    </lineage>
</organism>
<dbReference type="GO" id="GO:0071966">
    <property type="term" value="P:fungal-type cell wall polysaccharide metabolic process"/>
    <property type="evidence" value="ECO:0007669"/>
    <property type="project" value="TreeGrafter"/>
</dbReference>
<reference evidence="3" key="1">
    <citation type="submission" date="2020-11" db="EMBL/GenBank/DDBJ databases">
        <authorList>
            <consortium name="DOE Joint Genome Institute"/>
            <person name="Ahrendt S."/>
            <person name="Riley R."/>
            <person name="Andreopoulos W."/>
            <person name="Labutti K."/>
            <person name="Pangilinan J."/>
            <person name="Ruiz-Duenas F.J."/>
            <person name="Barrasa J.M."/>
            <person name="Sanchez-Garcia M."/>
            <person name="Camarero S."/>
            <person name="Miyauchi S."/>
            <person name="Serrano A."/>
            <person name="Linde D."/>
            <person name="Babiker R."/>
            <person name="Drula E."/>
            <person name="Ayuso-Fernandez I."/>
            <person name="Pacheco R."/>
            <person name="Padilla G."/>
            <person name="Ferreira P."/>
            <person name="Barriuso J."/>
            <person name="Kellner H."/>
            <person name="Castanera R."/>
            <person name="Alfaro M."/>
            <person name="Ramirez L."/>
            <person name="Pisabarro A.G."/>
            <person name="Kuo A."/>
            <person name="Tritt A."/>
            <person name="Lipzen A."/>
            <person name="He G."/>
            <person name="Yan M."/>
            <person name="Ng V."/>
            <person name="Cullen D."/>
            <person name="Martin F."/>
            <person name="Rosso M.-N."/>
            <person name="Henrissat B."/>
            <person name="Hibbett D."/>
            <person name="Martinez A.T."/>
            <person name="Grigoriev I.V."/>
        </authorList>
    </citation>
    <scope>NUCLEOTIDE SEQUENCE</scope>
    <source>
        <strain evidence="3">CIRM-BRFM 674</strain>
    </source>
</reference>
<evidence type="ECO:0000313" key="3">
    <source>
        <dbReference type="EMBL" id="KAF9474707.1"/>
    </source>
</evidence>
<feature type="signal peptide" evidence="1">
    <location>
        <begin position="1"/>
        <end position="27"/>
    </location>
</feature>